<sequence>MKVFKIEQTASGWVITIDGSAVDKWGKPSEAPHVYRNKYLAQLAERYLKNITVTVSSDEDSTDVVVKWSKPKHTRKK</sequence>
<evidence type="ECO:0000313" key="1">
    <source>
        <dbReference type="EMBL" id="CAB4141875.1"/>
    </source>
</evidence>
<proteinExistence type="predicted"/>
<protein>
    <submittedName>
        <fullName evidence="1">Uncharacterized protein</fullName>
    </submittedName>
</protein>
<gene>
    <name evidence="1" type="ORF">UFOVP428_8</name>
</gene>
<organism evidence="1">
    <name type="scientific">uncultured Caudovirales phage</name>
    <dbReference type="NCBI Taxonomy" id="2100421"/>
    <lineage>
        <taxon>Viruses</taxon>
        <taxon>Duplodnaviria</taxon>
        <taxon>Heunggongvirae</taxon>
        <taxon>Uroviricota</taxon>
        <taxon>Caudoviricetes</taxon>
        <taxon>Peduoviridae</taxon>
        <taxon>Maltschvirus</taxon>
        <taxon>Maltschvirus maltsch</taxon>
    </lineage>
</organism>
<dbReference type="EMBL" id="LR796397">
    <property type="protein sequence ID" value="CAB4141875.1"/>
    <property type="molecule type" value="Genomic_DNA"/>
</dbReference>
<name>A0A6J5M4H3_9CAUD</name>
<reference evidence="1" key="1">
    <citation type="submission" date="2020-04" db="EMBL/GenBank/DDBJ databases">
        <authorList>
            <person name="Chiriac C."/>
            <person name="Salcher M."/>
            <person name="Ghai R."/>
            <person name="Kavagutti S V."/>
        </authorList>
    </citation>
    <scope>NUCLEOTIDE SEQUENCE</scope>
</reference>
<accession>A0A6J5M4H3</accession>